<dbReference type="InterPro" id="IPR008964">
    <property type="entry name" value="Invasin/intimin_cell_adhesion"/>
</dbReference>
<dbReference type="PANTHER" id="PTHR39576">
    <property type="entry name" value="ATTACHING AND EFFACING PROTEIN HOMOLOG-RELATED-RELATED"/>
    <property type="match status" value="1"/>
</dbReference>
<dbReference type="RefSeq" id="WP_144045586.1">
    <property type="nucleotide sequence ID" value="NZ_CP041614.1"/>
</dbReference>
<proteinExistence type="inferred from homology"/>
<comment type="similarity">
    <text evidence="1">Belongs to the intimin/invasin family.</text>
</comment>
<evidence type="ECO:0000313" key="3">
    <source>
        <dbReference type="EMBL" id="QDO83205.1"/>
    </source>
</evidence>
<dbReference type="InterPro" id="IPR013783">
    <property type="entry name" value="Ig-like_fold"/>
</dbReference>
<dbReference type="SMART" id="SM00634">
    <property type="entry name" value="BID_1"/>
    <property type="match status" value="2"/>
</dbReference>
<dbReference type="Proteomes" id="UP000315947">
    <property type="component" value="Chromosome"/>
</dbReference>
<dbReference type="InterPro" id="IPR003344">
    <property type="entry name" value="Big_1_dom"/>
</dbReference>
<dbReference type="PANTHER" id="PTHR39576:SF1">
    <property type="entry name" value="INVASIN"/>
    <property type="match status" value="1"/>
</dbReference>
<evidence type="ECO:0000313" key="4">
    <source>
        <dbReference type="Proteomes" id="UP000315947"/>
    </source>
</evidence>
<keyword evidence="4" id="KW-1185">Reference proteome</keyword>
<reference evidence="3 4" key="1">
    <citation type="submission" date="2019-07" db="EMBL/GenBank/DDBJ databases">
        <title>Shewanella sp. YLB-06 whole genomic sequence.</title>
        <authorList>
            <person name="Yu L."/>
        </authorList>
    </citation>
    <scope>NUCLEOTIDE SEQUENCE [LARGE SCALE GENOMIC DNA]</scope>
    <source>
        <strain evidence="3 4">YLB-06</strain>
    </source>
</reference>
<evidence type="ECO:0000256" key="1">
    <source>
        <dbReference type="ARBA" id="ARBA00010116"/>
    </source>
</evidence>
<dbReference type="Pfam" id="PF05689">
    <property type="entry name" value="InvE_AD"/>
    <property type="match status" value="1"/>
</dbReference>
<name>A0ABX5WVS2_9GAMM</name>
<dbReference type="InterPro" id="IPR008541">
    <property type="entry name" value="InvE_AD"/>
</dbReference>
<gene>
    <name evidence="3" type="ORF">FM037_08155</name>
</gene>
<dbReference type="InterPro" id="IPR016187">
    <property type="entry name" value="CTDL_fold"/>
</dbReference>
<protein>
    <recommendedName>
        <fullName evidence="2">Big-1 domain-containing protein</fullName>
    </recommendedName>
</protein>
<organism evidence="3 4">
    <name type="scientific">Shewanella psychropiezotolerans</name>
    <dbReference type="NCBI Taxonomy" id="2593655"/>
    <lineage>
        <taxon>Bacteria</taxon>
        <taxon>Pseudomonadati</taxon>
        <taxon>Pseudomonadota</taxon>
        <taxon>Gammaproteobacteria</taxon>
        <taxon>Alteromonadales</taxon>
        <taxon>Shewanellaceae</taxon>
        <taxon>Shewanella</taxon>
    </lineage>
</organism>
<evidence type="ECO:0000259" key="2">
    <source>
        <dbReference type="PROSITE" id="PS51127"/>
    </source>
</evidence>
<dbReference type="Pfam" id="PF02369">
    <property type="entry name" value="Big_1"/>
    <property type="match status" value="2"/>
</dbReference>
<sequence length="531" mass="57691">MANKNTAIANDVDTVELTASFVRDTGPVVGAVLSYSLSSSPEKTVITTDEQGEAKFSVKSTQAGTAAVNLEYVNNTSETVRVSTDINFIGDIDTAEVVSMVVINDNAAADGLAMNKYGVTLHDFYGNPVGGALIKLEKDSVTADLFENPLGLISGVDGQVIFNLTDSIEERVEVTASFTNAGGAFTSESRYSVFSDPICSDVISGEILFVCPKKHNDASLRSVEAEDYCNDTGTRLPTINELLALFQENGHMGTAYGWNMGDYYWSSTMDGQGRTYDFNLTNGSVSNNNPADISKFACVSDGGEIDTARVASLTIEEDNARANTIERNVIEITLLDSEDRPVPGANINVQLGSNTVSTDEDIALLVSDGRGQVRLHLANTVGEPVAVEVSYTGYISGFTSLSTTSQFAAPLPFTYPLTEQEAIEQGVPYSSTQRENGSYGPDDVTFARMNWAEASSFCINQGKRLPSFDELELLYADEGNMWTALGWPTYWAYWTSTEHDTNPDYHWEVRLHDNSTSTQHNNNSRYVTCTN</sequence>
<accession>A0ABX5WVS2</accession>
<dbReference type="InterPro" id="IPR051715">
    <property type="entry name" value="Intimin-Invasin_domain"/>
</dbReference>
<feature type="domain" description="Big-1" evidence="2">
    <location>
        <begin position="1"/>
        <end position="89"/>
    </location>
</feature>
<dbReference type="EMBL" id="CP041614">
    <property type="protein sequence ID" value="QDO83205.1"/>
    <property type="molecule type" value="Genomic_DNA"/>
</dbReference>
<dbReference type="SUPFAM" id="SSF49373">
    <property type="entry name" value="Invasin/intimin cell-adhesion fragments"/>
    <property type="match status" value="3"/>
</dbReference>
<dbReference type="SUPFAM" id="SSF56436">
    <property type="entry name" value="C-type lectin-like"/>
    <property type="match status" value="2"/>
</dbReference>
<dbReference type="PROSITE" id="PS51127">
    <property type="entry name" value="BIG1"/>
    <property type="match status" value="1"/>
</dbReference>
<dbReference type="Gene3D" id="2.60.40.10">
    <property type="entry name" value="Immunoglobulins"/>
    <property type="match status" value="3"/>
</dbReference>